<dbReference type="InterPro" id="IPR024688">
    <property type="entry name" value="Mac_dom"/>
</dbReference>
<comment type="similarity">
    <text evidence="1">Belongs to the transferase hexapeptide repeat family.</text>
</comment>
<dbReference type="Proteomes" id="UP001145021">
    <property type="component" value="Unassembled WGS sequence"/>
</dbReference>
<evidence type="ECO:0000256" key="1">
    <source>
        <dbReference type="ARBA" id="ARBA00007274"/>
    </source>
</evidence>
<dbReference type="Pfam" id="PF12464">
    <property type="entry name" value="Mac"/>
    <property type="match status" value="1"/>
</dbReference>
<dbReference type="PANTHER" id="PTHR23416">
    <property type="entry name" value="SIALIC ACID SYNTHASE-RELATED"/>
    <property type="match status" value="1"/>
</dbReference>
<evidence type="ECO:0000313" key="6">
    <source>
        <dbReference type="Proteomes" id="UP001145021"/>
    </source>
</evidence>
<evidence type="ECO:0000259" key="4">
    <source>
        <dbReference type="SMART" id="SM01266"/>
    </source>
</evidence>
<dbReference type="InterPro" id="IPR001451">
    <property type="entry name" value="Hexapep"/>
</dbReference>
<dbReference type="SMART" id="SM01266">
    <property type="entry name" value="Mac"/>
    <property type="match status" value="1"/>
</dbReference>
<dbReference type="Pfam" id="PF00132">
    <property type="entry name" value="Hexapep"/>
    <property type="match status" value="1"/>
</dbReference>
<evidence type="ECO:0000256" key="3">
    <source>
        <dbReference type="ARBA" id="ARBA00023315"/>
    </source>
</evidence>
<dbReference type="FunFam" id="2.160.10.10:FF:000025">
    <property type="entry name" value="Hexapeptide-repeat containing-acetyltransferase"/>
    <property type="match status" value="1"/>
</dbReference>
<evidence type="ECO:0000256" key="2">
    <source>
        <dbReference type="ARBA" id="ARBA00022679"/>
    </source>
</evidence>
<comment type="caution">
    <text evidence="5">The sequence shown here is derived from an EMBL/GenBank/DDBJ whole genome shotgun (WGS) entry which is preliminary data.</text>
</comment>
<dbReference type="EMBL" id="JANBOH010000123">
    <property type="protein sequence ID" value="KAJ1645118.1"/>
    <property type="molecule type" value="Genomic_DNA"/>
</dbReference>
<evidence type="ECO:0000313" key="5">
    <source>
        <dbReference type="EMBL" id="KAJ1645118.1"/>
    </source>
</evidence>
<dbReference type="GO" id="GO:0008374">
    <property type="term" value="F:O-acyltransferase activity"/>
    <property type="evidence" value="ECO:0007669"/>
    <property type="project" value="TreeGrafter"/>
</dbReference>
<dbReference type="PANTHER" id="PTHR23416:SF23">
    <property type="entry name" value="ACETYLTRANSFERASE C18B11.09C-RELATED"/>
    <property type="match status" value="1"/>
</dbReference>
<keyword evidence="3" id="KW-0012">Acyltransferase</keyword>
<keyword evidence="2" id="KW-0808">Transferase</keyword>
<dbReference type="SUPFAM" id="SSF51161">
    <property type="entry name" value="Trimeric LpxA-like enzymes"/>
    <property type="match status" value="1"/>
</dbReference>
<accession>A0A9W7XKK7</accession>
<keyword evidence="6" id="KW-1185">Reference proteome</keyword>
<dbReference type="PROSITE" id="PS00101">
    <property type="entry name" value="HEXAPEP_TRANSFERASES"/>
    <property type="match status" value="1"/>
</dbReference>
<dbReference type="CDD" id="cd03357">
    <property type="entry name" value="LbH_MAT_GAT"/>
    <property type="match status" value="1"/>
</dbReference>
<dbReference type="Gene3D" id="2.160.10.10">
    <property type="entry name" value="Hexapeptide repeat proteins"/>
    <property type="match status" value="1"/>
</dbReference>
<dbReference type="InterPro" id="IPR018357">
    <property type="entry name" value="Hexapep_transf_CS"/>
</dbReference>
<dbReference type="InterPro" id="IPR051159">
    <property type="entry name" value="Hexapeptide_acetyltransf"/>
</dbReference>
<reference evidence="5" key="1">
    <citation type="submission" date="2022-07" db="EMBL/GenBank/DDBJ databases">
        <title>Phylogenomic reconstructions and comparative analyses of Kickxellomycotina fungi.</title>
        <authorList>
            <person name="Reynolds N.K."/>
            <person name="Stajich J.E."/>
            <person name="Barry K."/>
            <person name="Grigoriev I.V."/>
            <person name="Crous P."/>
            <person name="Smith M.E."/>
        </authorList>
    </citation>
    <scope>NUCLEOTIDE SEQUENCE</scope>
    <source>
        <strain evidence="5">NBRC 105413</strain>
    </source>
</reference>
<dbReference type="InterPro" id="IPR011004">
    <property type="entry name" value="Trimer_LpxA-like_sf"/>
</dbReference>
<dbReference type="GO" id="GO:0016407">
    <property type="term" value="F:acetyltransferase activity"/>
    <property type="evidence" value="ECO:0007669"/>
    <property type="project" value="InterPro"/>
</dbReference>
<proteinExistence type="inferred from homology"/>
<sequence>MTMPVKNTNTNANVDAHGNGRYYAEHQKMLAGEMYTAKDPYLALLRRRCRYKVGNLAPARDDPEVFIKAIKELLGTVADDNAIINSPVFFDYGRNTHVGERFYMNGMCVILDCGRVDIGDDAMIGPGVHIYTADHPVDPKERLKRLQVARPVKVGNSVWIGGHAVILPGVTIGDNVTVGAGSVVTKDVPDNVVVAGNPARIIRYL</sequence>
<feature type="domain" description="Maltose/galactoside acetyltransferase" evidence="4">
    <location>
        <begin position="26"/>
        <end position="79"/>
    </location>
</feature>
<name>A0A9W7XKK7_9FUNG</name>
<protein>
    <recommendedName>
        <fullName evidence="4">Maltose/galactoside acetyltransferase domain-containing protein</fullName>
    </recommendedName>
</protein>
<dbReference type="GO" id="GO:0005829">
    <property type="term" value="C:cytosol"/>
    <property type="evidence" value="ECO:0007669"/>
    <property type="project" value="TreeGrafter"/>
</dbReference>
<dbReference type="AlphaFoldDB" id="A0A9W7XKK7"/>
<gene>
    <name evidence="5" type="ORF">LPJ64_003267</name>
</gene>
<organism evidence="5 6">
    <name type="scientific">Coemansia asiatica</name>
    <dbReference type="NCBI Taxonomy" id="1052880"/>
    <lineage>
        <taxon>Eukaryota</taxon>
        <taxon>Fungi</taxon>
        <taxon>Fungi incertae sedis</taxon>
        <taxon>Zoopagomycota</taxon>
        <taxon>Kickxellomycotina</taxon>
        <taxon>Kickxellomycetes</taxon>
        <taxon>Kickxellales</taxon>
        <taxon>Kickxellaceae</taxon>
        <taxon>Coemansia</taxon>
    </lineage>
</organism>